<sequence length="105" mass="11665">MLQCIELRSSFGCVLDAHLPAPLIRAFHSSGRVVDELLDTRTVGNRERQIARLGRRHDHGRFQHQHPARFLAEQIGRVRVASQRDATAAVSADHLTHSTTLPVAG</sequence>
<dbReference type="HOGENOM" id="CLU_2233509_0_0_11"/>
<dbReference type="STRING" id="262316.MAP_0857c"/>
<organism evidence="1 2">
    <name type="scientific">Mycolicibacterium paratuberculosis (strain ATCC BAA-968 / K-10)</name>
    <name type="common">Mycobacterium paratuberculosis</name>
    <dbReference type="NCBI Taxonomy" id="262316"/>
    <lineage>
        <taxon>Bacteria</taxon>
        <taxon>Bacillati</taxon>
        <taxon>Actinomycetota</taxon>
        <taxon>Actinomycetes</taxon>
        <taxon>Mycobacteriales</taxon>
        <taxon>Mycobacteriaceae</taxon>
        <taxon>Mycobacterium</taxon>
        <taxon>Mycobacterium avium complex (MAC)</taxon>
    </lineage>
</organism>
<dbReference type="KEGG" id="mpa:MAP_0857c"/>
<protein>
    <submittedName>
        <fullName evidence="1">Uncharacterized protein</fullName>
    </submittedName>
</protein>
<accession>Q742H8</accession>
<keyword evidence="2" id="KW-1185">Reference proteome</keyword>
<dbReference type="EMBL" id="AE016958">
    <property type="protein sequence ID" value="AAS03174.1"/>
    <property type="molecule type" value="Genomic_DNA"/>
</dbReference>
<dbReference type="AlphaFoldDB" id="Q742H8"/>
<gene>
    <name evidence="1" type="ordered locus">MAP_0857c</name>
</gene>
<evidence type="ECO:0000313" key="2">
    <source>
        <dbReference type="Proteomes" id="UP000000580"/>
    </source>
</evidence>
<evidence type="ECO:0000313" key="1">
    <source>
        <dbReference type="EMBL" id="AAS03174.1"/>
    </source>
</evidence>
<proteinExistence type="predicted"/>
<dbReference type="Proteomes" id="UP000000580">
    <property type="component" value="Chromosome"/>
</dbReference>
<name>Q742H8_MYCPA</name>
<reference evidence="1 2" key="1">
    <citation type="journal article" date="2005" name="Proc. Natl. Acad. Sci. U.S.A.">
        <title>The complete genome sequence of Mycobacterium avium subspecies paratuberculosis.</title>
        <authorList>
            <person name="Li L."/>
            <person name="Bannantine J.P."/>
            <person name="Zhang Q."/>
            <person name="Amonsin A."/>
            <person name="May B.J."/>
            <person name="Alt D."/>
            <person name="Banerji N."/>
            <person name="Kanjilal S."/>
            <person name="Kapur V."/>
        </authorList>
    </citation>
    <scope>NUCLEOTIDE SEQUENCE [LARGE SCALE GENOMIC DNA]</scope>
    <source>
        <strain evidence="2">ATCC BAA-968 / K-10</strain>
    </source>
</reference>